<protein>
    <submittedName>
        <fullName evidence="1">Uncharacterized protein</fullName>
    </submittedName>
</protein>
<dbReference type="EMBL" id="JAHRIQ010014177">
    <property type="protein sequence ID" value="MEQ2225972.1"/>
    <property type="molecule type" value="Genomic_DNA"/>
</dbReference>
<proteinExistence type="predicted"/>
<reference evidence="1 2" key="1">
    <citation type="submission" date="2021-06" db="EMBL/GenBank/DDBJ databases">
        <authorList>
            <person name="Palmer J.M."/>
        </authorList>
    </citation>
    <scope>NUCLEOTIDE SEQUENCE [LARGE SCALE GENOMIC DNA]</scope>
    <source>
        <strain evidence="2">if_2019</strain>
        <tissue evidence="1">Muscle</tissue>
    </source>
</reference>
<dbReference type="Proteomes" id="UP001482620">
    <property type="component" value="Unassembled WGS sequence"/>
</dbReference>
<evidence type="ECO:0000313" key="1">
    <source>
        <dbReference type="EMBL" id="MEQ2225972.1"/>
    </source>
</evidence>
<sequence>MASDNEKSPLQLVARPCWWSVLGSPLLKKKYFFELLMLDGTTTEGITKTLRGCLHKHGFDDQFLCLVAFACDGASVMLGRRAGVDTLLSSSFLDLFGGNAQTVTWDWQLEMS</sequence>
<organism evidence="1 2">
    <name type="scientific">Ilyodon furcidens</name>
    <name type="common">goldbreast splitfin</name>
    <dbReference type="NCBI Taxonomy" id="33524"/>
    <lineage>
        <taxon>Eukaryota</taxon>
        <taxon>Metazoa</taxon>
        <taxon>Chordata</taxon>
        <taxon>Craniata</taxon>
        <taxon>Vertebrata</taxon>
        <taxon>Euteleostomi</taxon>
        <taxon>Actinopterygii</taxon>
        <taxon>Neopterygii</taxon>
        <taxon>Teleostei</taxon>
        <taxon>Neoteleostei</taxon>
        <taxon>Acanthomorphata</taxon>
        <taxon>Ovalentaria</taxon>
        <taxon>Atherinomorphae</taxon>
        <taxon>Cyprinodontiformes</taxon>
        <taxon>Goodeidae</taxon>
        <taxon>Ilyodon</taxon>
    </lineage>
</organism>
<comment type="caution">
    <text evidence="1">The sequence shown here is derived from an EMBL/GenBank/DDBJ whole genome shotgun (WGS) entry which is preliminary data.</text>
</comment>
<accession>A0ABV0T111</accession>
<keyword evidence="2" id="KW-1185">Reference proteome</keyword>
<evidence type="ECO:0000313" key="2">
    <source>
        <dbReference type="Proteomes" id="UP001482620"/>
    </source>
</evidence>
<name>A0ABV0T111_9TELE</name>
<gene>
    <name evidence="1" type="ORF">ILYODFUR_023031</name>
</gene>